<evidence type="ECO:0000313" key="1">
    <source>
        <dbReference type="EMBL" id="PKG26745.1"/>
    </source>
</evidence>
<sequence>MLRKEVAELLQTIQASYQNKFNVKDPARTLDIWEKVLLKHDSNKVFFNLERHIETNPFPPTLADLIKEKPMDRMNAIPNAEETRRYLDDFDNRPELTDEQEQQIKIEQQKIRKILGIR</sequence>
<evidence type="ECO:0000313" key="2">
    <source>
        <dbReference type="Proteomes" id="UP000233343"/>
    </source>
</evidence>
<dbReference type="RefSeq" id="WP_066196082.1">
    <property type="nucleotide sequence ID" value="NZ_JARMMB010000009.1"/>
</dbReference>
<dbReference type="EMBL" id="PISD01000059">
    <property type="protein sequence ID" value="PKG26745.1"/>
    <property type="molecule type" value="Genomic_DNA"/>
</dbReference>
<dbReference type="Gene3D" id="1.10.8.200">
    <property type="entry name" value="Replisome organizer (g39p helicase loader/inhibitor protein)"/>
    <property type="match status" value="1"/>
</dbReference>
<comment type="caution">
    <text evidence="1">The sequence shown here is derived from an EMBL/GenBank/DDBJ whole genome shotgun (WGS) entry which is preliminary data.</text>
</comment>
<reference evidence="1 2" key="1">
    <citation type="journal article" date="2010" name="Int. J. Syst. Evol. Microbiol.">
        <title>Bacillus horneckiae sp. nov., isolated from a spacecraft-assembly clean room.</title>
        <authorList>
            <person name="Vaishampayan P."/>
            <person name="Probst A."/>
            <person name="Krishnamurthi S."/>
            <person name="Ghosh S."/>
            <person name="Osman S."/>
            <person name="McDowall A."/>
            <person name="Ruckmani A."/>
            <person name="Mayilraj S."/>
            <person name="Venkateswaran K."/>
        </authorList>
    </citation>
    <scope>NUCLEOTIDE SEQUENCE [LARGE SCALE GENOMIC DNA]</scope>
    <source>
        <strain evidence="2">1PO1SC</strain>
    </source>
</reference>
<gene>
    <name evidence="1" type="ORF">CWS20_22460</name>
</gene>
<name>A0A2N0ZB86_9BACI</name>
<dbReference type="AlphaFoldDB" id="A0A2N0ZB86"/>
<organism evidence="1 2">
    <name type="scientific">Cytobacillus horneckiae</name>
    <dbReference type="NCBI Taxonomy" id="549687"/>
    <lineage>
        <taxon>Bacteria</taxon>
        <taxon>Bacillati</taxon>
        <taxon>Bacillota</taxon>
        <taxon>Bacilli</taxon>
        <taxon>Bacillales</taxon>
        <taxon>Bacillaceae</taxon>
        <taxon>Cytobacillus</taxon>
    </lineage>
</organism>
<protein>
    <submittedName>
        <fullName evidence="1">Uncharacterized protein</fullName>
    </submittedName>
</protein>
<dbReference type="InterPro" id="IPR036173">
    <property type="entry name" value="G39-like_N_sf"/>
</dbReference>
<proteinExistence type="predicted"/>
<dbReference type="Proteomes" id="UP000233343">
    <property type="component" value="Unassembled WGS sequence"/>
</dbReference>
<keyword evidence="2" id="KW-1185">Reference proteome</keyword>
<accession>A0A2N0ZB86</accession>
<dbReference type="SUPFAM" id="SSF89064">
    <property type="entry name" value="Replisome organizer (g39p helicase loader/inhibitor protein)"/>
    <property type="match status" value="1"/>
</dbReference>